<reference evidence="1" key="1">
    <citation type="submission" date="2023-04" db="EMBL/GenBank/DDBJ databases">
        <title>Phytophthora fragariaefolia NBRC 109709.</title>
        <authorList>
            <person name="Ichikawa N."/>
            <person name="Sato H."/>
            <person name="Tonouchi N."/>
        </authorList>
    </citation>
    <scope>NUCLEOTIDE SEQUENCE</scope>
    <source>
        <strain evidence="1">NBRC 109709</strain>
    </source>
</reference>
<comment type="caution">
    <text evidence="1">The sequence shown here is derived from an EMBL/GenBank/DDBJ whole genome shotgun (WGS) entry which is preliminary data.</text>
</comment>
<dbReference type="OrthoDB" id="121867at2759"/>
<organism evidence="1 2">
    <name type="scientific">Phytophthora fragariaefolia</name>
    <dbReference type="NCBI Taxonomy" id="1490495"/>
    <lineage>
        <taxon>Eukaryota</taxon>
        <taxon>Sar</taxon>
        <taxon>Stramenopiles</taxon>
        <taxon>Oomycota</taxon>
        <taxon>Peronosporomycetes</taxon>
        <taxon>Peronosporales</taxon>
        <taxon>Peronosporaceae</taxon>
        <taxon>Phytophthora</taxon>
    </lineage>
</organism>
<dbReference type="EMBL" id="BSXT01000351">
    <property type="protein sequence ID" value="GMF25275.1"/>
    <property type="molecule type" value="Genomic_DNA"/>
</dbReference>
<keyword evidence="2" id="KW-1185">Reference proteome</keyword>
<gene>
    <name evidence="1" type="ORF">Pfra01_000449200</name>
</gene>
<evidence type="ECO:0000313" key="1">
    <source>
        <dbReference type="EMBL" id="GMF25275.1"/>
    </source>
</evidence>
<dbReference type="Proteomes" id="UP001165121">
    <property type="component" value="Unassembled WGS sequence"/>
</dbReference>
<name>A0A9W6WSD4_9STRA</name>
<dbReference type="AlphaFoldDB" id="A0A9W6WSD4"/>
<sequence length="140" mass="15846">MASQYNLLHLHKFDFNTVMEATDVRNQGCRMGTWTWGSLRRPCSALIALAPCVSPCSHGTRKRSHEDGKEVQRTILVNAWFSKMKLTLPQAIRLIFAWCMRIPQTQAAPMAKVSGNTASNWYAVCRVLCSKELLEGEFKV</sequence>
<evidence type="ECO:0000313" key="2">
    <source>
        <dbReference type="Proteomes" id="UP001165121"/>
    </source>
</evidence>
<accession>A0A9W6WSD4</accession>
<proteinExistence type="predicted"/>
<protein>
    <submittedName>
        <fullName evidence="1">Unnamed protein product</fullName>
    </submittedName>
</protein>